<organism evidence="3 4">
    <name type="scientific">Aeoliella straminimaris</name>
    <dbReference type="NCBI Taxonomy" id="2954799"/>
    <lineage>
        <taxon>Bacteria</taxon>
        <taxon>Pseudomonadati</taxon>
        <taxon>Planctomycetota</taxon>
        <taxon>Planctomycetia</taxon>
        <taxon>Pirellulales</taxon>
        <taxon>Lacipirellulaceae</taxon>
        <taxon>Aeoliella</taxon>
    </lineage>
</organism>
<evidence type="ECO:0000313" key="3">
    <source>
        <dbReference type="EMBL" id="MCO6048080.1"/>
    </source>
</evidence>
<dbReference type="AlphaFoldDB" id="A0A9X2FFD1"/>
<name>A0A9X2FFD1_9BACT</name>
<feature type="chain" id="PRO_5040858052" evidence="2">
    <location>
        <begin position="22"/>
        <end position="318"/>
    </location>
</feature>
<dbReference type="Pfam" id="PF00657">
    <property type="entry name" value="Lipase_GDSL"/>
    <property type="match status" value="1"/>
</dbReference>
<dbReference type="SUPFAM" id="SSF52266">
    <property type="entry name" value="SGNH hydrolase"/>
    <property type="match status" value="1"/>
</dbReference>
<keyword evidence="4" id="KW-1185">Reference proteome</keyword>
<dbReference type="Proteomes" id="UP001155241">
    <property type="component" value="Unassembled WGS sequence"/>
</dbReference>
<keyword evidence="2" id="KW-0732">Signal</keyword>
<comment type="caution">
    <text evidence="3">The sequence shown here is derived from an EMBL/GenBank/DDBJ whole genome shotgun (WGS) entry which is preliminary data.</text>
</comment>
<protein>
    <submittedName>
        <fullName evidence="3">SGNH/GDSL hydrolase family protein</fullName>
    </submittedName>
</protein>
<keyword evidence="1 3" id="KW-0378">Hydrolase</keyword>
<dbReference type="PANTHER" id="PTHR45648">
    <property type="entry name" value="GDSL LIPASE/ACYLHYDROLASE FAMILY PROTEIN (AFU_ORTHOLOGUE AFUA_4G14700)"/>
    <property type="match status" value="1"/>
</dbReference>
<dbReference type="GO" id="GO:0016788">
    <property type="term" value="F:hydrolase activity, acting on ester bonds"/>
    <property type="evidence" value="ECO:0007669"/>
    <property type="project" value="InterPro"/>
</dbReference>
<dbReference type="EMBL" id="JAMXLR010000095">
    <property type="protein sequence ID" value="MCO6048080.1"/>
    <property type="molecule type" value="Genomic_DNA"/>
</dbReference>
<dbReference type="PANTHER" id="PTHR45648:SF22">
    <property type="entry name" value="GDSL LIPASE_ACYLHYDROLASE FAMILY PROTEIN (AFU_ORTHOLOGUE AFUA_4G14700)"/>
    <property type="match status" value="1"/>
</dbReference>
<reference evidence="3" key="1">
    <citation type="submission" date="2022-06" db="EMBL/GenBank/DDBJ databases">
        <title>Aeoliella straminimaris, a novel planctomycete from sediments.</title>
        <authorList>
            <person name="Vitorino I.R."/>
            <person name="Lage O.M."/>
        </authorList>
    </citation>
    <scope>NUCLEOTIDE SEQUENCE</scope>
    <source>
        <strain evidence="3">ICT_H6.2</strain>
    </source>
</reference>
<gene>
    <name evidence="3" type="ORF">NG895_29615</name>
</gene>
<dbReference type="RefSeq" id="WP_252856193.1">
    <property type="nucleotide sequence ID" value="NZ_JAMXLR010000095.1"/>
</dbReference>
<dbReference type="CDD" id="cd01846">
    <property type="entry name" value="fatty_acyltransferase_like"/>
    <property type="match status" value="1"/>
</dbReference>
<evidence type="ECO:0000313" key="4">
    <source>
        <dbReference type="Proteomes" id="UP001155241"/>
    </source>
</evidence>
<proteinExistence type="predicted"/>
<dbReference type="InterPro" id="IPR036514">
    <property type="entry name" value="SGNH_hydro_sf"/>
</dbReference>
<evidence type="ECO:0000256" key="1">
    <source>
        <dbReference type="ARBA" id="ARBA00022801"/>
    </source>
</evidence>
<dbReference type="InterPro" id="IPR051058">
    <property type="entry name" value="GDSL_Est/Lipase"/>
</dbReference>
<evidence type="ECO:0000256" key="2">
    <source>
        <dbReference type="SAM" id="SignalP"/>
    </source>
</evidence>
<feature type="signal peptide" evidence="2">
    <location>
        <begin position="1"/>
        <end position="21"/>
    </location>
</feature>
<dbReference type="InterPro" id="IPR001087">
    <property type="entry name" value="GDSL"/>
</dbReference>
<sequence length="318" mass="33786">MCTRFLALFTLLLLCSNPCHAAHIAGAFGDSLVDRQNFYLASGGTFPDPSLYADGRFSNGPLWVERLAERLGTTPLSASLAGGTNFAFNGARITGASPAPYDAVPNVEQQVAAYLSATGNTASPDGIYAMWAGANDFFFGETDPSVPVASLGQSISDLYLAGARKFLVLNLPALGQTPFFKGTVYEVPLDAASAGFNAYLAATVDSLQSDLSGVKIYELDVYTIFQQIQSNPAAFDLANVTDSATVYDPVSGIGTSLAVANPEEYMFWDSVHPTGTVHRMIGDAACNLICPEPSAVVLLFAAMVLVGWHCRTQRRLHC</sequence>
<dbReference type="Gene3D" id="3.40.50.1110">
    <property type="entry name" value="SGNH hydrolase"/>
    <property type="match status" value="1"/>
</dbReference>
<accession>A0A9X2FFD1</accession>